<dbReference type="PROSITE" id="PS50102">
    <property type="entry name" value="RRM"/>
    <property type="match status" value="1"/>
</dbReference>
<dbReference type="InterPro" id="IPR051183">
    <property type="entry name" value="U1_U11-U12_snRNP_70-35kDa"/>
</dbReference>
<dbReference type="InterPro" id="IPR035979">
    <property type="entry name" value="RBD_domain_sf"/>
</dbReference>
<proteinExistence type="predicted"/>
<evidence type="ECO:0000313" key="6">
    <source>
        <dbReference type="EMBL" id="CAK9183600.1"/>
    </source>
</evidence>
<evidence type="ECO:0000256" key="3">
    <source>
        <dbReference type="PROSITE-ProRule" id="PRU00176"/>
    </source>
</evidence>
<evidence type="ECO:0000313" key="7">
    <source>
        <dbReference type="Proteomes" id="UP001642360"/>
    </source>
</evidence>
<dbReference type="PANTHER" id="PTHR13952">
    <property type="entry name" value="U1 SMALL NUCLEAR RIBONUCLEOPROTEIN 70 KD"/>
    <property type="match status" value="1"/>
</dbReference>
<evidence type="ECO:0000259" key="5">
    <source>
        <dbReference type="PROSITE" id="PS50102"/>
    </source>
</evidence>
<dbReference type="GO" id="GO:0003723">
    <property type="term" value="F:RNA binding"/>
    <property type="evidence" value="ECO:0007669"/>
    <property type="project" value="UniProtKB-UniRule"/>
</dbReference>
<dbReference type="SUPFAM" id="SSF54928">
    <property type="entry name" value="RNA-binding domain, RBD"/>
    <property type="match status" value="1"/>
</dbReference>
<comment type="subcellular location">
    <subcellularLocation>
        <location evidence="1">Nucleus</location>
    </subcellularLocation>
</comment>
<keyword evidence="3" id="KW-0694">RNA-binding</keyword>
<feature type="non-terminal residue" evidence="6">
    <location>
        <position position="1"/>
    </location>
</feature>
<comment type="caution">
    <text evidence="6">The sequence shown here is derived from an EMBL/GenBank/DDBJ whole genome shotgun (WGS) entry which is preliminary data.</text>
</comment>
<organism evidence="6 7">
    <name type="scientific">Ilex paraguariensis</name>
    <name type="common">yerba mate</name>
    <dbReference type="NCBI Taxonomy" id="185542"/>
    <lineage>
        <taxon>Eukaryota</taxon>
        <taxon>Viridiplantae</taxon>
        <taxon>Streptophyta</taxon>
        <taxon>Embryophyta</taxon>
        <taxon>Tracheophyta</taxon>
        <taxon>Spermatophyta</taxon>
        <taxon>Magnoliopsida</taxon>
        <taxon>eudicotyledons</taxon>
        <taxon>Gunneridae</taxon>
        <taxon>Pentapetalae</taxon>
        <taxon>asterids</taxon>
        <taxon>campanulids</taxon>
        <taxon>Aquifoliales</taxon>
        <taxon>Aquifoliaceae</taxon>
        <taxon>Ilex</taxon>
    </lineage>
</organism>
<evidence type="ECO:0000256" key="2">
    <source>
        <dbReference type="ARBA" id="ARBA00023242"/>
    </source>
</evidence>
<dbReference type="AlphaFoldDB" id="A0ABC8URD2"/>
<dbReference type="InterPro" id="IPR012677">
    <property type="entry name" value="Nucleotide-bd_a/b_plait_sf"/>
</dbReference>
<reference evidence="6 7" key="1">
    <citation type="submission" date="2024-02" db="EMBL/GenBank/DDBJ databases">
        <authorList>
            <person name="Vignale AGUSTIN F."/>
            <person name="Sosa J E."/>
            <person name="Modenutti C."/>
        </authorList>
    </citation>
    <scope>NUCLEOTIDE SEQUENCE [LARGE SCALE GENOMIC DNA]</scope>
</reference>
<gene>
    <name evidence="6" type="ORF">ILEXP_LOCUS53877</name>
</gene>
<dbReference type="Pfam" id="PF00076">
    <property type="entry name" value="RRM_1"/>
    <property type="match status" value="1"/>
</dbReference>
<accession>A0ABC8URD2</accession>
<name>A0ABC8URD2_9AQUA</name>
<evidence type="ECO:0000256" key="1">
    <source>
        <dbReference type="ARBA" id="ARBA00004123"/>
    </source>
</evidence>
<dbReference type="GO" id="GO:0005634">
    <property type="term" value="C:nucleus"/>
    <property type="evidence" value="ECO:0007669"/>
    <property type="project" value="UniProtKB-SubCell"/>
</dbReference>
<keyword evidence="2" id="KW-0539">Nucleus</keyword>
<dbReference type="InterPro" id="IPR000504">
    <property type="entry name" value="RRM_dom"/>
</dbReference>
<dbReference type="Proteomes" id="UP001642360">
    <property type="component" value="Unassembled WGS sequence"/>
</dbReference>
<dbReference type="Gene3D" id="3.30.70.330">
    <property type="match status" value="1"/>
</dbReference>
<dbReference type="PANTHER" id="PTHR13952:SF19">
    <property type="entry name" value="GLYCINE-RICH RNA-BINDING PROTEIN 4, MITOCHONDRIAL ISOFORM X1"/>
    <property type="match status" value="1"/>
</dbReference>
<sequence length="112" mass="12593">KEMTLCALSNVDLSYSTSESCLHKEFSNFGHVAEVRLVKDEATKRSKGYAFIQYTSQDNALQAIENMDQKHFDGRVIHVELAKLGKNVYGGYPKTSGPPKEQNLPRQDEANE</sequence>
<feature type="region of interest" description="Disordered" evidence="4">
    <location>
        <begin position="89"/>
        <end position="112"/>
    </location>
</feature>
<evidence type="ECO:0000256" key="4">
    <source>
        <dbReference type="SAM" id="MobiDB-lite"/>
    </source>
</evidence>
<dbReference type="EMBL" id="CAUOFW020008702">
    <property type="protein sequence ID" value="CAK9183600.1"/>
    <property type="molecule type" value="Genomic_DNA"/>
</dbReference>
<keyword evidence="7" id="KW-1185">Reference proteome</keyword>
<protein>
    <recommendedName>
        <fullName evidence="5">RRM domain-containing protein</fullName>
    </recommendedName>
</protein>
<feature type="domain" description="RRM" evidence="5">
    <location>
        <begin position="1"/>
        <end position="84"/>
    </location>
</feature>
<dbReference type="SMART" id="SM00360">
    <property type="entry name" value="RRM"/>
    <property type="match status" value="1"/>
</dbReference>